<evidence type="ECO:0000313" key="1">
    <source>
        <dbReference type="EMBL" id="KAK5861646.1"/>
    </source>
</evidence>
<sequence length="193" mass="20748">MISQPPSQMLMLEERQGNFQRAEGSRASGIKPAEGVLTPEPNMSPCLPLLCALLLLGLSADASSGGGGTTSHSYDLSGPELRRLLSSPVFQAQRLKRPLERFTSRFGPISHSGVRVTLANGSQWLVHKGGNYGISSNTVVVAARHMSSDWDVVDTADFQGLKTVSDFVAAGGTDYSLLFDNCHLASRRMMNQP</sequence>
<keyword evidence="2" id="KW-1185">Reference proteome</keyword>
<proteinExistence type="predicted"/>
<name>A0AAN7XC93_ELEMC</name>
<organism evidence="1 2">
    <name type="scientific">Eleginops maclovinus</name>
    <name type="common">Patagonian blennie</name>
    <name type="synonym">Eleginus maclovinus</name>
    <dbReference type="NCBI Taxonomy" id="56733"/>
    <lineage>
        <taxon>Eukaryota</taxon>
        <taxon>Metazoa</taxon>
        <taxon>Chordata</taxon>
        <taxon>Craniata</taxon>
        <taxon>Vertebrata</taxon>
        <taxon>Euteleostomi</taxon>
        <taxon>Actinopterygii</taxon>
        <taxon>Neopterygii</taxon>
        <taxon>Teleostei</taxon>
        <taxon>Neoteleostei</taxon>
        <taxon>Acanthomorphata</taxon>
        <taxon>Eupercaria</taxon>
        <taxon>Perciformes</taxon>
        <taxon>Notothenioidei</taxon>
        <taxon>Eleginopidae</taxon>
        <taxon>Eleginops</taxon>
    </lineage>
</organism>
<reference evidence="1 2" key="1">
    <citation type="journal article" date="2023" name="Genes (Basel)">
        <title>Chromosome-Level Genome Assembly and Circadian Gene Repertoire of the Patagonia Blennie Eleginops maclovinus-The Closest Ancestral Proxy of Antarctic Cryonotothenioids.</title>
        <authorList>
            <person name="Cheng C.C."/>
            <person name="Rivera-Colon A.G."/>
            <person name="Minhas B.F."/>
            <person name="Wilson L."/>
            <person name="Rayamajhi N."/>
            <person name="Vargas-Chacoff L."/>
            <person name="Catchen J.M."/>
        </authorList>
    </citation>
    <scope>NUCLEOTIDE SEQUENCE [LARGE SCALE GENOMIC DNA]</scope>
    <source>
        <strain evidence="1">JMC-PN-2008</strain>
    </source>
</reference>
<evidence type="ECO:0000313" key="2">
    <source>
        <dbReference type="Proteomes" id="UP001346869"/>
    </source>
</evidence>
<gene>
    <name evidence="1" type="ORF">PBY51_017105</name>
</gene>
<reference evidence="1 2" key="2">
    <citation type="journal article" date="2023" name="Mol. Biol. Evol.">
        <title>Genomics of Secondarily Temperate Adaptation in the Only Non-Antarctic Icefish.</title>
        <authorList>
            <person name="Rivera-Colon A.G."/>
            <person name="Rayamajhi N."/>
            <person name="Minhas B.F."/>
            <person name="Madrigal G."/>
            <person name="Bilyk K.T."/>
            <person name="Yoon V."/>
            <person name="Hune M."/>
            <person name="Gregory S."/>
            <person name="Cheng C.H.C."/>
            <person name="Catchen J.M."/>
        </authorList>
    </citation>
    <scope>NUCLEOTIDE SEQUENCE [LARGE SCALE GENOMIC DNA]</scope>
    <source>
        <strain evidence="1">JMC-PN-2008</strain>
    </source>
</reference>
<comment type="caution">
    <text evidence="1">The sequence shown here is derived from an EMBL/GenBank/DDBJ whole genome shotgun (WGS) entry which is preliminary data.</text>
</comment>
<dbReference type="AlphaFoldDB" id="A0AAN7XC93"/>
<dbReference type="EMBL" id="JAUZQC010000012">
    <property type="protein sequence ID" value="KAK5861646.1"/>
    <property type="molecule type" value="Genomic_DNA"/>
</dbReference>
<accession>A0AAN7XC93</accession>
<protein>
    <submittedName>
        <fullName evidence="1">Uncharacterized protein</fullName>
    </submittedName>
</protein>
<dbReference type="Proteomes" id="UP001346869">
    <property type="component" value="Unassembled WGS sequence"/>
</dbReference>